<dbReference type="Gramene" id="PVH63949">
    <property type="protein sequence ID" value="PVH63949"/>
    <property type="gene ID" value="PAHAL_2G143100"/>
</dbReference>
<accession>A0A2T8KP82</accession>
<protein>
    <submittedName>
        <fullName evidence="1">Uncharacterized protein</fullName>
    </submittedName>
</protein>
<name>A0A2T8KP82_9POAL</name>
<reference evidence="1" key="1">
    <citation type="submission" date="2018-04" db="EMBL/GenBank/DDBJ databases">
        <title>WGS assembly of Panicum hallii.</title>
        <authorList>
            <person name="Lovell J."/>
            <person name="Jenkins J."/>
            <person name="Lowry D."/>
            <person name="Mamidi S."/>
            <person name="Sreedasyam A."/>
            <person name="Weng X."/>
            <person name="Barry K."/>
            <person name="Bonette J."/>
            <person name="Campitelli B."/>
            <person name="Daum C."/>
            <person name="Gordon S."/>
            <person name="Gould B."/>
            <person name="Lipzen A."/>
            <person name="Macqueen A."/>
            <person name="Palacio-Mejia J."/>
            <person name="Plott C."/>
            <person name="Shakirov E."/>
            <person name="Shu S."/>
            <person name="Yoshinaga Y."/>
            <person name="Zane M."/>
            <person name="Rokhsar D."/>
            <person name="Grimwood J."/>
            <person name="Schmutz J."/>
            <person name="Juenger T."/>
        </authorList>
    </citation>
    <scope>NUCLEOTIDE SEQUENCE [LARGE SCALE GENOMIC DNA]</scope>
    <source>
        <strain evidence="1">FIL2</strain>
    </source>
</reference>
<proteinExistence type="predicted"/>
<sequence>MQGAKLAQPTETDGCPVRVPNVAPACRVSLRFGVSVCSVGEVRQGGTMPGCWWVLLPNRSTNLRRRRRLSTSFLMLDVGIRPSGNVFSWLRVVFRGSSL</sequence>
<organism evidence="1">
    <name type="scientific">Panicum hallii</name>
    <dbReference type="NCBI Taxonomy" id="206008"/>
    <lineage>
        <taxon>Eukaryota</taxon>
        <taxon>Viridiplantae</taxon>
        <taxon>Streptophyta</taxon>
        <taxon>Embryophyta</taxon>
        <taxon>Tracheophyta</taxon>
        <taxon>Spermatophyta</taxon>
        <taxon>Magnoliopsida</taxon>
        <taxon>Liliopsida</taxon>
        <taxon>Poales</taxon>
        <taxon>Poaceae</taxon>
        <taxon>PACMAD clade</taxon>
        <taxon>Panicoideae</taxon>
        <taxon>Panicodae</taxon>
        <taxon>Paniceae</taxon>
        <taxon>Panicinae</taxon>
        <taxon>Panicum</taxon>
        <taxon>Panicum sect. Panicum</taxon>
    </lineage>
</organism>
<gene>
    <name evidence="1" type="ORF">PAHAL_2G143100</name>
</gene>
<dbReference type="Proteomes" id="UP000243499">
    <property type="component" value="Chromosome 2"/>
</dbReference>
<dbReference type="AlphaFoldDB" id="A0A2T8KP82"/>
<evidence type="ECO:0000313" key="1">
    <source>
        <dbReference type="EMBL" id="PVH63949.1"/>
    </source>
</evidence>
<dbReference type="EMBL" id="CM008047">
    <property type="protein sequence ID" value="PVH63949.1"/>
    <property type="molecule type" value="Genomic_DNA"/>
</dbReference>